<organism evidence="7 8">
    <name type="scientific">Batillaria attramentaria</name>
    <dbReference type="NCBI Taxonomy" id="370345"/>
    <lineage>
        <taxon>Eukaryota</taxon>
        <taxon>Metazoa</taxon>
        <taxon>Spiralia</taxon>
        <taxon>Lophotrochozoa</taxon>
        <taxon>Mollusca</taxon>
        <taxon>Gastropoda</taxon>
        <taxon>Caenogastropoda</taxon>
        <taxon>Sorbeoconcha</taxon>
        <taxon>Cerithioidea</taxon>
        <taxon>Batillariidae</taxon>
        <taxon>Batillaria</taxon>
    </lineage>
</organism>
<evidence type="ECO:0000256" key="1">
    <source>
        <dbReference type="ARBA" id="ARBA00004141"/>
    </source>
</evidence>
<name>A0ABD0LDU2_9CAEN</name>
<keyword evidence="4 5" id="KW-0472">Membrane</keyword>
<gene>
    <name evidence="7" type="ORF">BaRGS_00011151</name>
</gene>
<dbReference type="GO" id="GO:0016020">
    <property type="term" value="C:membrane"/>
    <property type="evidence" value="ECO:0007669"/>
    <property type="project" value="UniProtKB-SubCell"/>
</dbReference>
<comment type="caution">
    <text evidence="7">The sequence shown here is derived from an EMBL/GenBank/DDBJ whole genome shotgun (WGS) entry which is preliminary data.</text>
</comment>
<proteinExistence type="predicted"/>
<dbReference type="PANTHER" id="PTHR13800">
    <property type="entry name" value="TRANSIENT RECEPTOR POTENTIAL CATION CHANNEL, SUBFAMILY M, MEMBER 6"/>
    <property type="match status" value="1"/>
</dbReference>
<evidence type="ECO:0000313" key="8">
    <source>
        <dbReference type="Proteomes" id="UP001519460"/>
    </source>
</evidence>
<accession>A0ABD0LDU2</accession>
<dbReference type="PANTHER" id="PTHR13800:SF12">
    <property type="entry name" value="TRANSIENT RECEPTOR POTENTIAL CATION CHANNEL SUBFAMILY M MEMBER-LIKE 2"/>
    <property type="match status" value="1"/>
</dbReference>
<dbReference type="InterPro" id="IPR050927">
    <property type="entry name" value="TRPM"/>
</dbReference>
<feature type="transmembrane region" description="Helical" evidence="5">
    <location>
        <begin position="57"/>
        <end position="78"/>
    </location>
</feature>
<dbReference type="InterPro" id="IPR005821">
    <property type="entry name" value="Ion_trans_dom"/>
</dbReference>
<feature type="transmembrane region" description="Helical" evidence="5">
    <location>
        <begin position="90"/>
        <end position="114"/>
    </location>
</feature>
<dbReference type="EMBL" id="JACVVK020000057">
    <property type="protein sequence ID" value="KAK7497511.1"/>
    <property type="molecule type" value="Genomic_DNA"/>
</dbReference>
<protein>
    <recommendedName>
        <fullName evidence="6">Ion transport domain-containing protein</fullName>
    </recommendedName>
</protein>
<evidence type="ECO:0000259" key="6">
    <source>
        <dbReference type="Pfam" id="PF00520"/>
    </source>
</evidence>
<comment type="subcellular location">
    <subcellularLocation>
        <location evidence="1">Membrane</location>
        <topology evidence="1">Multi-pass membrane protein</topology>
    </subcellularLocation>
</comment>
<feature type="transmembrane region" description="Helical" evidence="5">
    <location>
        <begin position="121"/>
        <end position="145"/>
    </location>
</feature>
<feature type="transmembrane region" description="Helical" evidence="5">
    <location>
        <begin position="196"/>
        <end position="219"/>
    </location>
</feature>
<evidence type="ECO:0000256" key="3">
    <source>
        <dbReference type="ARBA" id="ARBA00022989"/>
    </source>
</evidence>
<keyword evidence="2 5" id="KW-0812">Transmembrane</keyword>
<evidence type="ECO:0000256" key="2">
    <source>
        <dbReference type="ARBA" id="ARBA00022692"/>
    </source>
</evidence>
<keyword evidence="8" id="KW-1185">Reference proteome</keyword>
<sequence length="348" mass="40435">MNISYSKLFNTISAPIIRYWAAMAITVHKSTVVGDAAHTMPLWRRIRLYWAENWNKIDLATIVFFLAVIPAFSGIWELHIFGRVVLSVDVFLFFLRFLQMLLVFPQLGLMVAMVPRMVKDAVYFMIILLTFIMAYAVASECILYPDSQLSAWRLFHVPRKAFWQRHVQTLSDPDSQHHGGNDVPCPSSYGRYMAPFMLAIYLIITQVLLLNLLIAQFGVTFGEVREKAKEYQSWHRCQIVREFYNRQPLVPPFQILRCIRKVVKYVNNRHCPRRSSCCCCGNSQSKEEDRNKLVLKTSGYDTCVKLDWYTVQNGSGVEIGWDKEGRYKTHQLVILTMDENMHVMQQGL</sequence>
<keyword evidence="3 5" id="KW-1133">Transmembrane helix</keyword>
<reference evidence="7 8" key="1">
    <citation type="journal article" date="2023" name="Sci. Data">
        <title>Genome assembly of the Korean intertidal mud-creeper Batillaria attramentaria.</title>
        <authorList>
            <person name="Patra A.K."/>
            <person name="Ho P.T."/>
            <person name="Jun S."/>
            <person name="Lee S.J."/>
            <person name="Kim Y."/>
            <person name="Won Y.J."/>
        </authorList>
    </citation>
    <scope>NUCLEOTIDE SEQUENCE [LARGE SCALE GENOMIC DNA]</scope>
    <source>
        <strain evidence="7">Wonlab-2016</strain>
    </source>
</reference>
<evidence type="ECO:0000256" key="4">
    <source>
        <dbReference type="ARBA" id="ARBA00023136"/>
    </source>
</evidence>
<evidence type="ECO:0000256" key="5">
    <source>
        <dbReference type="SAM" id="Phobius"/>
    </source>
</evidence>
<evidence type="ECO:0000313" key="7">
    <source>
        <dbReference type="EMBL" id="KAK7497511.1"/>
    </source>
</evidence>
<feature type="domain" description="Ion transport" evidence="6">
    <location>
        <begin position="47"/>
        <end position="228"/>
    </location>
</feature>
<dbReference type="Proteomes" id="UP001519460">
    <property type="component" value="Unassembled WGS sequence"/>
</dbReference>
<dbReference type="AlphaFoldDB" id="A0ABD0LDU2"/>
<dbReference type="Pfam" id="PF00520">
    <property type="entry name" value="Ion_trans"/>
    <property type="match status" value="1"/>
</dbReference>